<sequence>LVESGADVNARGGEYGTALLPAAVRGDRTITKLLLNAGANPNLTGGFYHTPLQDAYRRGYYTNTAHVMIFAGADINKVAGKIGTAITAAAFIGDMELFESLLENGAD</sequence>
<accession>A0A6A5QPF8</accession>
<organism evidence="4 5">
    <name type="scientific">Ampelomyces quisqualis</name>
    <name type="common">Powdery mildew agent</name>
    <dbReference type="NCBI Taxonomy" id="50730"/>
    <lineage>
        <taxon>Eukaryota</taxon>
        <taxon>Fungi</taxon>
        <taxon>Dikarya</taxon>
        <taxon>Ascomycota</taxon>
        <taxon>Pezizomycotina</taxon>
        <taxon>Dothideomycetes</taxon>
        <taxon>Pleosporomycetidae</taxon>
        <taxon>Pleosporales</taxon>
        <taxon>Pleosporineae</taxon>
        <taxon>Phaeosphaeriaceae</taxon>
        <taxon>Ampelomyces</taxon>
    </lineage>
</organism>
<feature type="non-terminal residue" evidence="4">
    <location>
        <position position="107"/>
    </location>
</feature>
<dbReference type="SUPFAM" id="SSF48403">
    <property type="entry name" value="Ankyrin repeat"/>
    <property type="match status" value="1"/>
</dbReference>
<dbReference type="InterPro" id="IPR002110">
    <property type="entry name" value="Ankyrin_rpt"/>
</dbReference>
<protein>
    <submittedName>
        <fullName evidence="4">Ankyrin repeat-containing domain protein</fullName>
    </submittedName>
</protein>
<keyword evidence="5" id="KW-1185">Reference proteome</keyword>
<dbReference type="PANTHER" id="PTHR24171">
    <property type="entry name" value="ANKYRIN REPEAT DOMAIN-CONTAINING PROTEIN 39-RELATED"/>
    <property type="match status" value="1"/>
</dbReference>
<dbReference type="AlphaFoldDB" id="A0A6A5QPF8"/>
<dbReference type="EMBL" id="ML979134">
    <property type="protein sequence ID" value="KAF1917242.1"/>
    <property type="molecule type" value="Genomic_DNA"/>
</dbReference>
<evidence type="ECO:0000256" key="3">
    <source>
        <dbReference type="PROSITE-ProRule" id="PRU00023"/>
    </source>
</evidence>
<dbReference type="OrthoDB" id="4772757at2759"/>
<feature type="repeat" description="ANK" evidence="3">
    <location>
        <begin position="14"/>
        <end position="46"/>
    </location>
</feature>
<dbReference type="Proteomes" id="UP000800096">
    <property type="component" value="Unassembled WGS sequence"/>
</dbReference>
<gene>
    <name evidence="4" type="ORF">BDU57DRAFT_433005</name>
</gene>
<evidence type="ECO:0000313" key="5">
    <source>
        <dbReference type="Proteomes" id="UP000800096"/>
    </source>
</evidence>
<dbReference type="PROSITE" id="PS50088">
    <property type="entry name" value="ANK_REPEAT"/>
    <property type="match status" value="1"/>
</dbReference>
<feature type="non-terminal residue" evidence="4">
    <location>
        <position position="1"/>
    </location>
</feature>
<dbReference type="Gene3D" id="1.25.40.20">
    <property type="entry name" value="Ankyrin repeat-containing domain"/>
    <property type="match status" value="1"/>
</dbReference>
<evidence type="ECO:0000256" key="1">
    <source>
        <dbReference type="ARBA" id="ARBA00022737"/>
    </source>
</evidence>
<keyword evidence="2 3" id="KW-0040">ANK repeat</keyword>
<name>A0A6A5QPF8_AMPQU</name>
<dbReference type="GO" id="GO:0004842">
    <property type="term" value="F:ubiquitin-protein transferase activity"/>
    <property type="evidence" value="ECO:0007669"/>
    <property type="project" value="TreeGrafter"/>
</dbReference>
<keyword evidence="1" id="KW-0677">Repeat</keyword>
<dbReference type="InterPro" id="IPR036770">
    <property type="entry name" value="Ankyrin_rpt-contain_sf"/>
</dbReference>
<dbReference type="GO" id="GO:0085020">
    <property type="term" value="P:protein K6-linked ubiquitination"/>
    <property type="evidence" value="ECO:0007669"/>
    <property type="project" value="TreeGrafter"/>
</dbReference>
<reference evidence="4" key="1">
    <citation type="journal article" date="2020" name="Stud. Mycol.">
        <title>101 Dothideomycetes genomes: a test case for predicting lifestyles and emergence of pathogens.</title>
        <authorList>
            <person name="Haridas S."/>
            <person name="Albert R."/>
            <person name="Binder M."/>
            <person name="Bloem J."/>
            <person name="Labutti K."/>
            <person name="Salamov A."/>
            <person name="Andreopoulos B."/>
            <person name="Baker S."/>
            <person name="Barry K."/>
            <person name="Bills G."/>
            <person name="Bluhm B."/>
            <person name="Cannon C."/>
            <person name="Castanera R."/>
            <person name="Culley D."/>
            <person name="Daum C."/>
            <person name="Ezra D."/>
            <person name="Gonzalez J."/>
            <person name="Henrissat B."/>
            <person name="Kuo A."/>
            <person name="Liang C."/>
            <person name="Lipzen A."/>
            <person name="Lutzoni F."/>
            <person name="Magnuson J."/>
            <person name="Mondo S."/>
            <person name="Nolan M."/>
            <person name="Ohm R."/>
            <person name="Pangilinan J."/>
            <person name="Park H.-J."/>
            <person name="Ramirez L."/>
            <person name="Alfaro M."/>
            <person name="Sun H."/>
            <person name="Tritt A."/>
            <person name="Yoshinaga Y."/>
            <person name="Zwiers L.-H."/>
            <person name="Turgeon B."/>
            <person name="Goodwin S."/>
            <person name="Spatafora J."/>
            <person name="Crous P."/>
            <person name="Grigoriev I."/>
        </authorList>
    </citation>
    <scope>NUCLEOTIDE SEQUENCE</scope>
    <source>
        <strain evidence="4">HMLAC05119</strain>
    </source>
</reference>
<evidence type="ECO:0000256" key="2">
    <source>
        <dbReference type="ARBA" id="ARBA00023043"/>
    </source>
</evidence>
<dbReference type="PANTHER" id="PTHR24171:SF8">
    <property type="entry name" value="BRCA1-ASSOCIATED RING DOMAIN PROTEIN 1"/>
    <property type="match status" value="1"/>
</dbReference>
<evidence type="ECO:0000313" key="4">
    <source>
        <dbReference type="EMBL" id="KAF1917242.1"/>
    </source>
</evidence>
<proteinExistence type="predicted"/>
<dbReference type="Pfam" id="PF00023">
    <property type="entry name" value="Ank"/>
    <property type="match status" value="1"/>
</dbReference>